<organism evidence="11 12">
    <name type="scientific">Zymoseptoria tritici (strain ST99CH_3D7)</name>
    <dbReference type="NCBI Taxonomy" id="1276538"/>
    <lineage>
        <taxon>Eukaryota</taxon>
        <taxon>Fungi</taxon>
        <taxon>Dikarya</taxon>
        <taxon>Ascomycota</taxon>
        <taxon>Pezizomycotina</taxon>
        <taxon>Dothideomycetes</taxon>
        <taxon>Dothideomycetidae</taxon>
        <taxon>Mycosphaerellales</taxon>
        <taxon>Mycosphaerellaceae</taxon>
        <taxon>Zymoseptoria</taxon>
    </lineage>
</organism>
<feature type="transmembrane region" description="Helical" evidence="9">
    <location>
        <begin position="370"/>
        <end position="389"/>
    </location>
</feature>
<evidence type="ECO:0000256" key="5">
    <source>
        <dbReference type="ARBA" id="ARBA00022989"/>
    </source>
</evidence>
<dbReference type="InterPro" id="IPR005828">
    <property type="entry name" value="MFS_sugar_transport-like"/>
</dbReference>
<dbReference type="Gene3D" id="1.20.1250.20">
    <property type="entry name" value="MFS general substrate transporter like domains"/>
    <property type="match status" value="1"/>
</dbReference>
<dbReference type="FunFam" id="1.20.1250.20:FF:000149">
    <property type="entry name" value="MFS transporter, SP family, general alpha glucoside:H+ symporter"/>
    <property type="match status" value="1"/>
</dbReference>
<feature type="transmembrane region" description="Helical" evidence="9">
    <location>
        <begin position="226"/>
        <end position="247"/>
    </location>
</feature>
<dbReference type="InterPro" id="IPR003663">
    <property type="entry name" value="Sugar/inositol_transpt"/>
</dbReference>
<feature type="transmembrane region" description="Helical" evidence="9">
    <location>
        <begin position="438"/>
        <end position="456"/>
    </location>
</feature>
<keyword evidence="5 9" id="KW-1133">Transmembrane helix</keyword>
<keyword evidence="3 8" id="KW-0813">Transport</keyword>
<comment type="similarity">
    <text evidence="2 8">Belongs to the major facilitator superfamily. Sugar transporter (TC 2.A.1.1) family.</text>
</comment>
<dbReference type="AlphaFoldDB" id="A0A1X7RZ28"/>
<dbReference type="EMBL" id="LT853698">
    <property type="protein sequence ID" value="SMQ52696.1"/>
    <property type="molecule type" value="Genomic_DNA"/>
</dbReference>
<evidence type="ECO:0000256" key="8">
    <source>
        <dbReference type="RuleBase" id="RU003346"/>
    </source>
</evidence>
<dbReference type="PANTHER" id="PTHR48022">
    <property type="entry name" value="PLASTIDIC GLUCOSE TRANSPORTER 4"/>
    <property type="match status" value="1"/>
</dbReference>
<dbReference type="PANTHER" id="PTHR48022:SF5">
    <property type="entry name" value="ALPHA-GLUCOSIDES PERMEASE MPH2-RELATED"/>
    <property type="match status" value="1"/>
</dbReference>
<dbReference type="InterPro" id="IPR050360">
    <property type="entry name" value="MFS_Sugar_Transporters"/>
</dbReference>
<evidence type="ECO:0000256" key="7">
    <source>
        <dbReference type="ARBA" id="ARBA00026248"/>
    </source>
</evidence>
<dbReference type="InterPro" id="IPR020846">
    <property type="entry name" value="MFS_dom"/>
</dbReference>
<gene>
    <name evidence="11" type="ORF">ZT3D7_G7849</name>
</gene>
<keyword evidence="7" id="KW-0462">Maltose metabolism</keyword>
<proteinExistence type="inferred from homology"/>
<dbReference type="SUPFAM" id="SSF103473">
    <property type="entry name" value="MFS general substrate transporter"/>
    <property type="match status" value="1"/>
</dbReference>
<dbReference type="GO" id="GO:0000023">
    <property type="term" value="P:maltose metabolic process"/>
    <property type="evidence" value="ECO:0007669"/>
    <property type="project" value="UniProtKB-KW"/>
</dbReference>
<dbReference type="GO" id="GO:0016020">
    <property type="term" value="C:membrane"/>
    <property type="evidence" value="ECO:0007669"/>
    <property type="project" value="UniProtKB-SubCell"/>
</dbReference>
<evidence type="ECO:0000256" key="3">
    <source>
        <dbReference type="ARBA" id="ARBA00022448"/>
    </source>
</evidence>
<evidence type="ECO:0000256" key="2">
    <source>
        <dbReference type="ARBA" id="ARBA00010992"/>
    </source>
</evidence>
<feature type="transmembrane region" description="Helical" evidence="9">
    <location>
        <begin position="48"/>
        <end position="75"/>
    </location>
</feature>
<evidence type="ECO:0000256" key="9">
    <source>
        <dbReference type="SAM" id="Phobius"/>
    </source>
</evidence>
<feature type="transmembrane region" description="Helical" evidence="9">
    <location>
        <begin position="308"/>
        <end position="331"/>
    </location>
</feature>
<dbReference type="Pfam" id="PF00083">
    <property type="entry name" value="Sugar_tr"/>
    <property type="match status" value="1"/>
</dbReference>
<reference evidence="11 12" key="1">
    <citation type="submission" date="2016-06" db="EMBL/GenBank/DDBJ databases">
        <authorList>
            <person name="Kjaerup R.B."/>
            <person name="Dalgaard T.S."/>
            <person name="Juul-Madsen H.R."/>
        </authorList>
    </citation>
    <scope>NUCLEOTIDE SEQUENCE [LARGE SCALE GENOMIC DNA]</scope>
</reference>
<evidence type="ECO:0000313" key="12">
    <source>
        <dbReference type="Proteomes" id="UP000215127"/>
    </source>
</evidence>
<feature type="transmembrane region" description="Helical" evidence="9">
    <location>
        <begin position="153"/>
        <end position="175"/>
    </location>
</feature>
<feature type="transmembrane region" description="Helical" evidence="9">
    <location>
        <begin position="468"/>
        <end position="489"/>
    </location>
</feature>
<dbReference type="PROSITE" id="PS00217">
    <property type="entry name" value="SUGAR_TRANSPORT_2"/>
    <property type="match status" value="1"/>
</dbReference>
<feature type="transmembrane region" description="Helical" evidence="9">
    <location>
        <begin position="129"/>
        <end position="147"/>
    </location>
</feature>
<feature type="transmembrane region" description="Helical" evidence="9">
    <location>
        <begin position="346"/>
        <end position="363"/>
    </location>
</feature>
<dbReference type="InterPro" id="IPR036259">
    <property type="entry name" value="MFS_trans_sf"/>
</dbReference>
<evidence type="ECO:0000259" key="10">
    <source>
        <dbReference type="PROSITE" id="PS50850"/>
    </source>
</evidence>
<feature type="transmembrane region" description="Helical" evidence="9">
    <location>
        <begin position="187"/>
        <end position="206"/>
    </location>
</feature>
<feature type="transmembrane region" description="Helical" evidence="9">
    <location>
        <begin position="401"/>
        <end position="426"/>
    </location>
</feature>
<keyword evidence="12" id="KW-1185">Reference proteome</keyword>
<dbReference type="InterPro" id="IPR005829">
    <property type="entry name" value="Sugar_transporter_CS"/>
</dbReference>
<dbReference type="PROSITE" id="PS50850">
    <property type="entry name" value="MFS"/>
    <property type="match status" value="1"/>
</dbReference>
<name>A0A1X7RZ28_ZYMT9</name>
<dbReference type="GO" id="GO:0005351">
    <property type="term" value="F:carbohydrate:proton symporter activity"/>
    <property type="evidence" value="ECO:0007669"/>
    <property type="project" value="TreeGrafter"/>
</dbReference>
<dbReference type="NCBIfam" id="TIGR00879">
    <property type="entry name" value="SP"/>
    <property type="match status" value="1"/>
</dbReference>
<evidence type="ECO:0000256" key="4">
    <source>
        <dbReference type="ARBA" id="ARBA00022692"/>
    </source>
</evidence>
<sequence>MSYSEKAAFEDHAEDASPLPFLASSAKEATDREHAMTLRTALRLYPKAIAWSMFLSSAVAMEGYDIVLIASFFAFPPWNQTFGHRLPGTDDFEVSAAWQSGLSNGARVGEIFGLILNGFAADRFGYRKTMVGFLLMMIGFIFVPFFAQDIATLQVGTVLMGVPWGVFQTLTTTYASEVCPVVLRGYLTTYVNMMWGLGQLIASGALRGFLHRNDQWAYRIPYALQWVWPVPLLIGALFAPESPWWSVRKDRLDDAKKSLQRLTSNAPADDIDQTISMMIHTNELEKHVSAGTSFSDCFRGVDLRRTEITCLTWITQPLCGASLMGFSAYFFKQAGLSNDISFDFSMALYSVAMIGVVIAWFAMSYFGRRTLFLGGLSAMCLILLIIGFVSLAPPKASGTNFAIGSLLLLWTLFYDITVGTITYAIVAEIPSCRLRTKTVVLGRCLYNVIGIMNGIITPRMLNPSAWNWQGKVGFFWAGMCFLCLTWAYFRLPEPKGRTYGELDALFERGISARKFKNTKLELFGEDEKVDVAEIKNRSRDGL</sequence>
<protein>
    <recommendedName>
        <fullName evidence="10">Major facilitator superfamily (MFS) profile domain-containing protein</fullName>
    </recommendedName>
</protein>
<keyword evidence="6 9" id="KW-0472">Membrane</keyword>
<evidence type="ECO:0000256" key="1">
    <source>
        <dbReference type="ARBA" id="ARBA00004141"/>
    </source>
</evidence>
<feature type="domain" description="Major facilitator superfamily (MFS) profile" evidence="10">
    <location>
        <begin position="51"/>
        <end position="495"/>
    </location>
</feature>
<evidence type="ECO:0000256" key="6">
    <source>
        <dbReference type="ARBA" id="ARBA00023136"/>
    </source>
</evidence>
<evidence type="ECO:0000313" key="11">
    <source>
        <dbReference type="EMBL" id="SMQ52696.1"/>
    </source>
</evidence>
<comment type="subcellular location">
    <subcellularLocation>
        <location evidence="1">Membrane</location>
        <topology evidence="1">Multi-pass membrane protein</topology>
    </subcellularLocation>
</comment>
<keyword evidence="4 9" id="KW-0812">Transmembrane</keyword>
<dbReference type="Proteomes" id="UP000215127">
    <property type="component" value="Chromosome 7"/>
</dbReference>
<accession>A0A1X7RZ28</accession>